<dbReference type="AlphaFoldDB" id="A0A7X8YF38"/>
<organism evidence="3 4">
    <name type="scientific">Nesterenkonia sedimenti</name>
    <dbReference type="NCBI Taxonomy" id="1463632"/>
    <lineage>
        <taxon>Bacteria</taxon>
        <taxon>Bacillati</taxon>
        <taxon>Actinomycetota</taxon>
        <taxon>Actinomycetes</taxon>
        <taxon>Micrococcales</taxon>
        <taxon>Micrococcaceae</taxon>
        <taxon>Nesterenkonia</taxon>
    </lineage>
</organism>
<evidence type="ECO:0000313" key="4">
    <source>
        <dbReference type="Proteomes" id="UP000523139"/>
    </source>
</evidence>
<dbReference type="EMBL" id="JABAHY010000017">
    <property type="protein sequence ID" value="NLS10912.1"/>
    <property type="molecule type" value="Genomic_DNA"/>
</dbReference>
<feature type="domain" description="Methyltransferase" evidence="2">
    <location>
        <begin position="39"/>
        <end position="129"/>
    </location>
</feature>
<accession>A0A7X8YF38</accession>
<dbReference type="Gene3D" id="3.40.50.150">
    <property type="entry name" value="Vaccinia Virus protein VP39"/>
    <property type="match status" value="1"/>
</dbReference>
<dbReference type="InterPro" id="IPR029063">
    <property type="entry name" value="SAM-dependent_MTases_sf"/>
</dbReference>
<dbReference type="CDD" id="cd02440">
    <property type="entry name" value="AdoMet_MTases"/>
    <property type="match status" value="1"/>
</dbReference>
<dbReference type="SUPFAM" id="SSF53335">
    <property type="entry name" value="S-adenosyl-L-methionine-dependent methyltransferases"/>
    <property type="match status" value="1"/>
</dbReference>
<keyword evidence="3" id="KW-0489">Methyltransferase</keyword>
<keyword evidence="1 3" id="KW-0808">Transferase</keyword>
<keyword evidence="4" id="KW-1185">Reference proteome</keyword>
<proteinExistence type="predicted"/>
<evidence type="ECO:0000256" key="1">
    <source>
        <dbReference type="ARBA" id="ARBA00022679"/>
    </source>
</evidence>
<dbReference type="Pfam" id="PF13649">
    <property type="entry name" value="Methyltransf_25"/>
    <property type="match status" value="1"/>
</dbReference>
<dbReference type="GO" id="GO:0032259">
    <property type="term" value="P:methylation"/>
    <property type="evidence" value="ECO:0007669"/>
    <property type="project" value="UniProtKB-KW"/>
</dbReference>
<evidence type="ECO:0000259" key="2">
    <source>
        <dbReference type="Pfam" id="PF13649"/>
    </source>
</evidence>
<dbReference type="InterPro" id="IPR041698">
    <property type="entry name" value="Methyltransf_25"/>
</dbReference>
<evidence type="ECO:0000313" key="3">
    <source>
        <dbReference type="EMBL" id="NLS10912.1"/>
    </source>
</evidence>
<dbReference type="GO" id="GO:0008168">
    <property type="term" value="F:methyltransferase activity"/>
    <property type="evidence" value="ECO:0007669"/>
    <property type="project" value="UniProtKB-KW"/>
</dbReference>
<name>A0A7X8YF38_9MICC</name>
<dbReference type="Proteomes" id="UP000523139">
    <property type="component" value="Unassembled WGS sequence"/>
</dbReference>
<reference evidence="3 4" key="1">
    <citation type="submission" date="2020-04" db="EMBL/GenBank/DDBJ databases">
        <title>Nesterenkonia sp. nov., isolated from marine sediment.</title>
        <authorList>
            <person name="Zhang G."/>
        </authorList>
    </citation>
    <scope>NUCLEOTIDE SEQUENCE [LARGE SCALE GENOMIC DNA]</scope>
    <source>
        <strain evidence="3 4">MY13</strain>
    </source>
</reference>
<gene>
    <name evidence="3" type="ORF">HGQ17_13100</name>
</gene>
<dbReference type="PANTHER" id="PTHR43861">
    <property type="entry name" value="TRANS-ACONITATE 2-METHYLTRANSFERASE-RELATED"/>
    <property type="match status" value="1"/>
</dbReference>
<protein>
    <submittedName>
        <fullName evidence="3">Class I SAM-dependent methyltransferase</fullName>
    </submittedName>
</protein>
<dbReference type="RefSeq" id="WP_168888396.1">
    <property type="nucleotide sequence ID" value="NZ_JABAHY010000017.1"/>
</dbReference>
<sequence>MSSTAEADWAEYYRKVQGRSARELVLEAAALAEKPGSALDLGCGDGAETLYLLERGWSVTAVDLEPAAIDLTRQRAGESAELNAYVADLAKYSPEPADLILASVSLPFIPEEAFNRLWPQLVAALNPHGILAVHLFGDRDSWARGEAAVAGMTFHSRAEVEQLLTGLDVLDLQEHEFDGPSGRGPKHWHRYDIIARRPAAN</sequence>
<comment type="caution">
    <text evidence="3">The sequence shown here is derived from an EMBL/GenBank/DDBJ whole genome shotgun (WGS) entry which is preliminary data.</text>
</comment>